<dbReference type="AlphaFoldDB" id="A0A918MW10"/>
<accession>A0A918MW10</accession>
<evidence type="ECO:0000256" key="2">
    <source>
        <dbReference type="RuleBase" id="RU003749"/>
    </source>
</evidence>
<reference evidence="5" key="1">
    <citation type="journal article" date="2014" name="Int. J. Syst. Evol. Microbiol.">
        <title>Complete genome sequence of Corynebacterium casei LMG S-19264T (=DSM 44701T), isolated from a smear-ripened cheese.</title>
        <authorList>
            <consortium name="US DOE Joint Genome Institute (JGI-PGF)"/>
            <person name="Walter F."/>
            <person name="Albersmeier A."/>
            <person name="Kalinowski J."/>
            <person name="Ruckert C."/>
        </authorList>
    </citation>
    <scope>NUCLEOTIDE SEQUENCE</scope>
    <source>
        <strain evidence="5">JCM 4490</strain>
    </source>
</reference>
<name>A0A918MW10_9ACTN</name>
<dbReference type="EMBL" id="BMUE01000020">
    <property type="protein sequence ID" value="GGW77350.1"/>
    <property type="molecule type" value="Genomic_DNA"/>
</dbReference>
<dbReference type="PANTHER" id="PTHR33495">
    <property type="entry name" value="ANTI-SIGMA FACTOR ANTAGONIST TM_1081-RELATED-RELATED"/>
    <property type="match status" value="1"/>
</dbReference>
<dbReference type="RefSeq" id="WP_190018881.1">
    <property type="nucleotide sequence ID" value="NZ_BMUE01000020.1"/>
</dbReference>
<organism evidence="5 6">
    <name type="scientific">Streptomyces lucensis JCM 4490</name>
    <dbReference type="NCBI Taxonomy" id="1306176"/>
    <lineage>
        <taxon>Bacteria</taxon>
        <taxon>Bacillati</taxon>
        <taxon>Actinomycetota</taxon>
        <taxon>Actinomycetes</taxon>
        <taxon>Kitasatosporales</taxon>
        <taxon>Streptomycetaceae</taxon>
        <taxon>Streptomyces</taxon>
    </lineage>
</organism>
<evidence type="ECO:0000259" key="4">
    <source>
        <dbReference type="PROSITE" id="PS50801"/>
    </source>
</evidence>
<evidence type="ECO:0000313" key="6">
    <source>
        <dbReference type="Proteomes" id="UP000620224"/>
    </source>
</evidence>
<feature type="domain" description="STAS" evidence="4">
    <location>
        <begin position="18"/>
        <end position="125"/>
    </location>
</feature>
<evidence type="ECO:0000256" key="1">
    <source>
        <dbReference type="ARBA" id="ARBA00009013"/>
    </source>
</evidence>
<dbReference type="PROSITE" id="PS50801">
    <property type="entry name" value="STAS"/>
    <property type="match status" value="1"/>
</dbReference>
<dbReference type="InterPro" id="IPR003658">
    <property type="entry name" value="Anti-sigma_ant"/>
</dbReference>
<dbReference type="Pfam" id="PF01740">
    <property type="entry name" value="STAS"/>
    <property type="match status" value="1"/>
</dbReference>
<evidence type="ECO:0000313" key="5">
    <source>
        <dbReference type="EMBL" id="GGW77350.1"/>
    </source>
</evidence>
<feature type="region of interest" description="Disordered" evidence="3">
    <location>
        <begin position="1"/>
        <end position="28"/>
    </location>
</feature>
<reference evidence="5" key="2">
    <citation type="submission" date="2020-09" db="EMBL/GenBank/DDBJ databases">
        <authorList>
            <person name="Sun Q."/>
            <person name="Ohkuma M."/>
        </authorList>
    </citation>
    <scope>NUCLEOTIDE SEQUENCE</scope>
    <source>
        <strain evidence="5">JCM 4490</strain>
    </source>
</reference>
<dbReference type="Gene3D" id="3.30.750.24">
    <property type="entry name" value="STAS domain"/>
    <property type="match status" value="1"/>
</dbReference>
<protein>
    <recommendedName>
        <fullName evidence="2">Anti-sigma factor antagonist</fullName>
    </recommendedName>
</protein>
<sequence>MPENHVRRGAAEQTGHGAAEARRAPGGATVLPLRGDIDLLTVPALAERLDALTACPSPDLVLDLRPVDFIDCAGLGVLCRARNRTLARRGRLRLVADSPCFLRMLRVTGLSGVFEVHRQLPAACR</sequence>
<dbReference type="PANTHER" id="PTHR33495:SF2">
    <property type="entry name" value="ANTI-SIGMA FACTOR ANTAGONIST TM_1081-RELATED"/>
    <property type="match status" value="1"/>
</dbReference>
<dbReference type="Proteomes" id="UP000620224">
    <property type="component" value="Unassembled WGS sequence"/>
</dbReference>
<feature type="compositionally biased region" description="Basic and acidic residues" evidence="3">
    <location>
        <begin position="1"/>
        <end position="10"/>
    </location>
</feature>
<comment type="caution">
    <text evidence="5">The sequence shown here is derived from an EMBL/GenBank/DDBJ whole genome shotgun (WGS) entry which is preliminary data.</text>
</comment>
<proteinExistence type="inferred from homology"/>
<dbReference type="GO" id="GO:0043856">
    <property type="term" value="F:anti-sigma factor antagonist activity"/>
    <property type="evidence" value="ECO:0007669"/>
    <property type="project" value="InterPro"/>
</dbReference>
<dbReference type="InterPro" id="IPR002645">
    <property type="entry name" value="STAS_dom"/>
</dbReference>
<evidence type="ECO:0000256" key="3">
    <source>
        <dbReference type="SAM" id="MobiDB-lite"/>
    </source>
</evidence>
<comment type="similarity">
    <text evidence="1 2">Belongs to the anti-sigma-factor antagonist family.</text>
</comment>
<gene>
    <name evidence="5" type="ORF">GCM10010503_64060</name>
</gene>
<dbReference type="InterPro" id="IPR036513">
    <property type="entry name" value="STAS_dom_sf"/>
</dbReference>
<dbReference type="CDD" id="cd07043">
    <property type="entry name" value="STAS_anti-anti-sigma_factors"/>
    <property type="match status" value="1"/>
</dbReference>
<dbReference type="NCBIfam" id="TIGR00377">
    <property type="entry name" value="ant_ant_sig"/>
    <property type="match status" value="1"/>
</dbReference>
<dbReference type="SUPFAM" id="SSF52091">
    <property type="entry name" value="SpoIIaa-like"/>
    <property type="match status" value="1"/>
</dbReference>
<keyword evidence="6" id="KW-1185">Reference proteome</keyword>